<dbReference type="STRING" id="1672749.BJF92_05615"/>
<feature type="transmembrane region" description="Helical" evidence="6">
    <location>
        <begin position="156"/>
        <end position="176"/>
    </location>
</feature>
<sequence>MPSSASNAKAYVFLVITTLIWGGNSVAGKMAVDHVSPMMLNSLRWIIAGIALATFAGPQVRRDWPVIRRHLPLLLGYGAVGFTGFNAFLYLALQYTSAINAVIAQAAVPMAIFALNFILFRTGVVAAQWIGFALTLSGVALAVSHGEPSRLLALDLNRGDALMMAAVLVYAIYTVTLRYKPAIHWQSLISASVLGALLASLVPLSVEAALGQSRLPDATGWAVALFAGLMPSLISQILYVRGVEMIGPNRAGLFINLIPIFGTLLSLAFLGETLHAFHIGALVLALSGIAVAERGRSARA</sequence>
<evidence type="ECO:0000256" key="1">
    <source>
        <dbReference type="ARBA" id="ARBA00004141"/>
    </source>
</evidence>
<evidence type="ECO:0000313" key="9">
    <source>
        <dbReference type="Proteomes" id="UP000186143"/>
    </source>
</evidence>
<reference evidence="8 9" key="1">
    <citation type="submission" date="2016-09" db="EMBL/GenBank/DDBJ databases">
        <title>Rhizobium sp. nov., a novel species isolated from the rice rhizosphere.</title>
        <authorList>
            <person name="Zhao J."/>
            <person name="Zhang X."/>
        </authorList>
    </citation>
    <scope>NUCLEOTIDE SEQUENCE [LARGE SCALE GENOMIC DNA]</scope>
    <source>
        <strain evidence="8 9">MH17</strain>
    </source>
</reference>
<dbReference type="PANTHER" id="PTHR32322">
    <property type="entry name" value="INNER MEMBRANE TRANSPORTER"/>
    <property type="match status" value="1"/>
</dbReference>
<keyword evidence="5 6" id="KW-0472">Membrane</keyword>
<evidence type="ECO:0000259" key="7">
    <source>
        <dbReference type="Pfam" id="PF00892"/>
    </source>
</evidence>
<feature type="transmembrane region" description="Helical" evidence="6">
    <location>
        <begin position="251"/>
        <end position="270"/>
    </location>
</feature>
<evidence type="ECO:0000256" key="3">
    <source>
        <dbReference type="ARBA" id="ARBA00022692"/>
    </source>
</evidence>
<feature type="domain" description="EamA" evidence="7">
    <location>
        <begin position="9"/>
        <end position="143"/>
    </location>
</feature>
<dbReference type="InterPro" id="IPR050638">
    <property type="entry name" value="AA-Vitamin_Transporters"/>
</dbReference>
<evidence type="ECO:0000256" key="5">
    <source>
        <dbReference type="ARBA" id="ARBA00023136"/>
    </source>
</evidence>
<comment type="subcellular location">
    <subcellularLocation>
        <location evidence="1">Membrane</location>
        <topology evidence="1">Multi-pass membrane protein</topology>
    </subcellularLocation>
</comment>
<dbReference type="EMBL" id="MKIO01000039">
    <property type="protein sequence ID" value="OLP53630.1"/>
    <property type="molecule type" value="Genomic_DNA"/>
</dbReference>
<name>A0A1Q9AF83_9HYPH</name>
<protein>
    <recommendedName>
        <fullName evidence="7">EamA domain-containing protein</fullName>
    </recommendedName>
</protein>
<feature type="transmembrane region" description="Helical" evidence="6">
    <location>
        <begin position="276"/>
        <end position="292"/>
    </location>
</feature>
<accession>A0A1Q9AF83</accession>
<evidence type="ECO:0000256" key="6">
    <source>
        <dbReference type="SAM" id="Phobius"/>
    </source>
</evidence>
<dbReference type="RefSeq" id="WP_075636276.1">
    <property type="nucleotide sequence ID" value="NZ_MKIO01000039.1"/>
</dbReference>
<organism evidence="8 9">
    <name type="scientific">Xaviernesmea rhizosphaerae</name>
    <dbReference type="NCBI Taxonomy" id="1672749"/>
    <lineage>
        <taxon>Bacteria</taxon>
        <taxon>Pseudomonadati</taxon>
        <taxon>Pseudomonadota</taxon>
        <taxon>Alphaproteobacteria</taxon>
        <taxon>Hyphomicrobiales</taxon>
        <taxon>Rhizobiaceae</taxon>
        <taxon>Rhizobium/Agrobacterium group</taxon>
        <taxon>Xaviernesmea</taxon>
    </lineage>
</organism>
<proteinExistence type="inferred from homology"/>
<feature type="transmembrane region" description="Helical" evidence="6">
    <location>
        <begin position="99"/>
        <end position="119"/>
    </location>
</feature>
<dbReference type="InterPro" id="IPR037185">
    <property type="entry name" value="EmrE-like"/>
</dbReference>
<evidence type="ECO:0000313" key="8">
    <source>
        <dbReference type="EMBL" id="OLP53630.1"/>
    </source>
</evidence>
<feature type="transmembrane region" description="Helical" evidence="6">
    <location>
        <begin position="72"/>
        <end position="93"/>
    </location>
</feature>
<comment type="similarity">
    <text evidence="2">Belongs to the EamA transporter family.</text>
</comment>
<feature type="transmembrane region" description="Helical" evidence="6">
    <location>
        <begin position="218"/>
        <end position="239"/>
    </location>
</feature>
<dbReference type="SUPFAM" id="SSF103481">
    <property type="entry name" value="Multidrug resistance efflux transporter EmrE"/>
    <property type="match status" value="2"/>
</dbReference>
<evidence type="ECO:0000256" key="2">
    <source>
        <dbReference type="ARBA" id="ARBA00007362"/>
    </source>
</evidence>
<dbReference type="Pfam" id="PF00892">
    <property type="entry name" value="EamA"/>
    <property type="match status" value="2"/>
</dbReference>
<dbReference type="Proteomes" id="UP000186143">
    <property type="component" value="Unassembled WGS sequence"/>
</dbReference>
<evidence type="ECO:0000256" key="4">
    <source>
        <dbReference type="ARBA" id="ARBA00022989"/>
    </source>
</evidence>
<feature type="domain" description="EamA" evidence="7">
    <location>
        <begin position="158"/>
        <end position="291"/>
    </location>
</feature>
<dbReference type="OrthoDB" id="9806889at2"/>
<comment type="caution">
    <text evidence="8">The sequence shown here is derived from an EMBL/GenBank/DDBJ whole genome shotgun (WGS) entry which is preliminary data.</text>
</comment>
<dbReference type="AlphaFoldDB" id="A0A1Q9AF83"/>
<feature type="transmembrane region" description="Helical" evidence="6">
    <location>
        <begin position="188"/>
        <end position="206"/>
    </location>
</feature>
<keyword evidence="4 6" id="KW-1133">Transmembrane helix</keyword>
<dbReference type="GO" id="GO:0016020">
    <property type="term" value="C:membrane"/>
    <property type="evidence" value="ECO:0007669"/>
    <property type="project" value="UniProtKB-SubCell"/>
</dbReference>
<gene>
    <name evidence="8" type="ORF">BJF92_05615</name>
</gene>
<feature type="transmembrane region" description="Helical" evidence="6">
    <location>
        <begin position="126"/>
        <end position="144"/>
    </location>
</feature>
<dbReference type="PANTHER" id="PTHR32322:SF2">
    <property type="entry name" value="EAMA DOMAIN-CONTAINING PROTEIN"/>
    <property type="match status" value="1"/>
</dbReference>
<keyword evidence="3 6" id="KW-0812">Transmembrane</keyword>
<dbReference type="InterPro" id="IPR000620">
    <property type="entry name" value="EamA_dom"/>
</dbReference>